<keyword evidence="3" id="KW-1185">Reference proteome</keyword>
<sequence length="172" mass="18353">MWVASDVVRTAGWGRLGAARFTSGHAAGRSPSAGRTGLTRLRLRRTGFAQTNGIQGEPNPLQRSVMEEPRPAVGQGRRGGIFLVTAAPGDGKSQTALEAERVLSEAFGTQGYAFLLPTMATSDQMHGRVAKTSLRQAGEEAGLTLVRSNPQRRIGSGPPPVSLSRRVMEESW</sequence>
<evidence type="ECO:0000313" key="3">
    <source>
        <dbReference type="Proteomes" id="UP000656732"/>
    </source>
</evidence>
<comment type="caution">
    <text evidence="2">The sequence shown here is derived from an EMBL/GenBank/DDBJ whole genome shotgun (WGS) entry which is preliminary data.</text>
</comment>
<dbReference type="AlphaFoldDB" id="A0A918F4V8"/>
<dbReference type="Proteomes" id="UP000656732">
    <property type="component" value="Unassembled WGS sequence"/>
</dbReference>
<reference evidence="2" key="2">
    <citation type="submission" date="2020-09" db="EMBL/GenBank/DDBJ databases">
        <authorList>
            <person name="Sun Q."/>
            <person name="Ohkuma M."/>
        </authorList>
    </citation>
    <scope>NUCLEOTIDE SEQUENCE</scope>
    <source>
        <strain evidence="2">JCM 4403</strain>
    </source>
</reference>
<evidence type="ECO:0000256" key="1">
    <source>
        <dbReference type="SAM" id="MobiDB-lite"/>
    </source>
</evidence>
<name>A0A918F4V8_9ACTN</name>
<organism evidence="2 3">
    <name type="scientific">Streptomyces pilosus</name>
    <dbReference type="NCBI Taxonomy" id="28893"/>
    <lineage>
        <taxon>Bacteria</taxon>
        <taxon>Bacillati</taxon>
        <taxon>Actinomycetota</taxon>
        <taxon>Actinomycetes</taxon>
        <taxon>Kitasatosporales</taxon>
        <taxon>Streptomycetaceae</taxon>
        <taxon>Streptomyces</taxon>
    </lineage>
</organism>
<protein>
    <submittedName>
        <fullName evidence="2">Uncharacterized protein</fullName>
    </submittedName>
</protein>
<proteinExistence type="predicted"/>
<feature type="region of interest" description="Disordered" evidence="1">
    <location>
        <begin position="146"/>
        <end position="172"/>
    </location>
</feature>
<accession>A0A918F4V8</accession>
<evidence type="ECO:0000313" key="2">
    <source>
        <dbReference type="EMBL" id="GGR01548.1"/>
    </source>
</evidence>
<reference evidence="2" key="1">
    <citation type="journal article" date="2014" name="Int. J. Syst. Evol. Microbiol.">
        <title>Complete genome sequence of Corynebacterium casei LMG S-19264T (=DSM 44701T), isolated from a smear-ripened cheese.</title>
        <authorList>
            <consortium name="US DOE Joint Genome Institute (JGI-PGF)"/>
            <person name="Walter F."/>
            <person name="Albersmeier A."/>
            <person name="Kalinowski J."/>
            <person name="Ruckert C."/>
        </authorList>
    </citation>
    <scope>NUCLEOTIDE SEQUENCE</scope>
    <source>
        <strain evidence="2">JCM 4403</strain>
    </source>
</reference>
<dbReference type="EMBL" id="BMTU01000014">
    <property type="protein sequence ID" value="GGR01548.1"/>
    <property type="molecule type" value="Genomic_DNA"/>
</dbReference>
<gene>
    <name evidence="2" type="ORF">GCM10010280_57060</name>
</gene>